<evidence type="ECO:0000259" key="2">
    <source>
        <dbReference type="Pfam" id="PF03936"/>
    </source>
</evidence>
<reference evidence="3 4" key="3">
    <citation type="journal article" date="2013" name="Rice">
        <title>Improvement of the Oryza sativa Nipponbare reference genome using next generation sequence and optical map data.</title>
        <authorList>
            <person name="Kawahara Y."/>
            <person name="de la Bastide M."/>
            <person name="Hamilton J.P."/>
            <person name="Kanamori H."/>
            <person name="McCombie W.R."/>
            <person name="Ouyang S."/>
            <person name="Schwartz D.C."/>
            <person name="Tanaka T."/>
            <person name="Wu J."/>
            <person name="Zhou S."/>
            <person name="Childs K.L."/>
            <person name="Davidson R.M."/>
            <person name="Lin H."/>
            <person name="Quesada-Ocampo L."/>
            <person name="Vaillancourt B."/>
            <person name="Sakai H."/>
            <person name="Lee S.S."/>
            <person name="Kim J."/>
            <person name="Numa H."/>
            <person name="Itoh T."/>
            <person name="Buell C.R."/>
            <person name="Matsumoto T."/>
        </authorList>
    </citation>
    <scope>NUCLEOTIDE SEQUENCE [LARGE SCALE GENOMIC DNA]</scope>
    <source>
        <strain evidence="4">cv. Nipponbare</strain>
    </source>
</reference>
<dbReference type="AlphaFoldDB" id="A0A0N7KIV4"/>
<dbReference type="InterPro" id="IPR050148">
    <property type="entry name" value="Terpene_synthase-like"/>
</dbReference>
<dbReference type="SUPFAM" id="SSF48576">
    <property type="entry name" value="Terpenoid synthases"/>
    <property type="match status" value="1"/>
</dbReference>
<feature type="domain" description="Terpene synthase metal-binding" evidence="2">
    <location>
        <begin position="26"/>
        <end position="98"/>
    </location>
</feature>
<dbReference type="Gramene" id="Os04t0341500-01">
    <property type="protein sequence ID" value="Os04t0341500-01"/>
    <property type="gene ID" value="Os04g0341500"/>
</dbReference>
<organism evidence="3 4">
    <name type="scientific">Oryza sativa subsp. japonica</name>
    <name type="common">Rice</name>
    <dbReference type="NCBI Taxonomy" id="39947"/>
    <lineage>
        <taxon>Eukaryota</taxon>
        <taxon>Viridiplantae</taxon>
        <taxon>Streptophyta</taxon>
        <taxon>Embryophyta</taxon>
        <taxon>Tracheophyta</taxon>
        <taxon>Spermatophyta</taxon>
        <taxon>Magnoliopsida</taxon>
        <taxon>Liliopsida</taxon>
        <taxon>Poales</taxon>
        <taxon>Poaceae</taxon>
        <taxon>BOP clade</taxon>
        <taxon>Oryzoideae</taxon>
        <taxon>Oryzeae</taxon>
        <taxon>Oryzinae</taxon>
        <taxon>Oryza</taxon>
        <taxon>Oryza sativa</taxon>
    </lineage>
</organism>
<accession>A0A0N7KIV4</accession>
<dbReference type="InParanoid" id="A0A0N7KIV4"/>
<dbReference type="PANTHER" id="PTHR31225:SF92">
    <property type="entry name" value="OS04G0345400 PROTEIN"/>
    <property type="match status" value="1"/>
</dbReference>
<name>A0A0N7KIV4_ORYSJ</name>
<dbReference type="InterPro" id="IPR008949">
    <property type="entry name" value="Isoprenoid_synthase_dom_sf"/>
</dbReference>
<gene>
    <name evidence="3" type="ordered locus">Os04g0341500</name>
    <name evidence="3" type="ORF">OSNPB_040341500</name>
</gene>
<dbReference type="Gene3D" id="1.10.600.10">
    <property type="entry name" value="Farnesyl Diphosphate Synthase"/>
    <property type="match status" value="1"/>
</dbReference>
<keyword evidence="1" id="KW-0479">Metal-binding</keyword>
<feature type="non-terminal residue" evidence="3">
    <location>
        <position position="1"/>
    </location>
</feature>
<dbReference type="STRING" id="39947.A0A0N7KIV4"/>
<dbReference type="Pfam" id="PF03936">
    <property type="entry name" value="Terpene_synth_C"/>
    <property type="match status" value="1"/>
</dbReference>
<dbReference type="GO" id="GO:0010333">
    <property type="term" value="F:terpene synthase activity"/>
    <property type="evidence" value="ECO:0007669"/>
    <property type="project" value="InterPro"/>
</dbReference>
<evidence type="ECO:0000313" key="3">
    <source>
        <dbReference type="EMBL" id="BAS88665.1"/>
    </source>
</evidence>
<dbReference type="GO" id="GO:0000287">
    <property type="term" value="F:magnesium ion binding"/>
    <property type="evidence" value="ECO:0007669"/>
    <property type="project" value="InterPro"/>
</dbReference>
<dbReference type="FunCoup" id="A0A0N7KIV4">
    <property type="interactions" value="39"/>
</dbReference>
<sequence>SNIYILNILQNKHLKQSIILIFRWWKDLYGYVELSHVRDRAVESYLWSYALFYEENLTLTRMILAKIIVFIVLMDDTYDDHATIEECRKLNEAIQRYD</sequence>
<evidence type="ECO:0000256" key="1">
    <source>
        <dbReference type="ARBA" id="ARBA00022723"/>
    </source>
</evidence>
<evidence type="ECO:0000313" key="4">
    <source>
        <dbReference type="Proteomes" id="UP000059680"/>
    </source>
</evidence>
<dbReference type="PANTHER" id="PTHR31225">
    <property type="entry name" value="OS04G0344100 PROTEIN-RELATED"/>
    <property type="match status" value="1"/>
</dbReference>
<keyword evidence="4" id="KW-1185">Reference proteome</keyword>
<reference evidence="4" key="1">
    <citation type="journal article" date="2005" name="Nature">
        <title>The map-based sequence of the rice genome.</title>
        <authorList>
            <consortium name="International rice genome sequencing project (IRGSP)"/>
            <person name="Matsumoto T."/>
            <person name="Wu J."/>
            <person name="Kanamori H."/>
            <person name="Katayose Y."/>
            <person name="Fujisawa M."/>
            <person name="Namiki N."/>
            <person name="Mizuno H."/>
            <person name="Yamamoto K."/>
            <person name="Antonio B.A."/>
            <person name="Baba T."/>
            <person name="Sakata K."/>
            <person name="Nagamura Y."/>
            <person name="Aoki H."/>
            <person name="Arikawa K."/>
            <person name="Arita K."/>
            <person name="Bito T."/>
            <person name="Chiden Y."/>
            <person name="Fujitsuka N."/>
            <person name="Fukunaka R."/>
            <person name="Hamada M."/>
            <person name="Harada C."/>
            <person name="Hayashi A."/>
            <person name="Hijishita S."/>
            <person name="Honda M."/>
            <person name="Hosokawa S."/>
            <person name="Ichikawa Y."/>
            <person name="Idonuma A."/>
            <person name="Iijima M."/>
            <person name="Ikeda M."/>
            <person name="Ikeno M."/>
            <person name="Ito K."/>
            <person name="Ito S."/>
            <person name="Ito T."/>
            <person name="Ito Y."/>
            <person name="Ito Y."/>
            <person name="Iwabuchi A."/>
            <person name="Kamiya K."/>
            <person name="Karasawa W."/>
            <person name="Kurita K."/>
            <person name="Katagiri S."/>
            <person name="Kikuta A."/>
            <person name="Kobayashi H."/>
            <person name="Kobayashi N."/>
            <person name="Machita K."/>
            <person name="Maehara T."/>
            <person name="Masukawa M."/>
            <person name="Mizubayashi T."/>
            <person name="Mukai Y."/>
            <person name="Nagasaki H."/>
            <person name="Nagata Y."/>
            <person name="Naito S."/>
            <person name="Nakashima M."/>
            <person name="Nakama Y."/>
            <person name="Nakamichi Y."/>
            <person name="Nakamura M."/>
            <person name="Meguro A."/>
            <person name="Negishi M."/>
            <person name="Ohta I."/>
            <person name="Ohta T."/>
            <person name="Okamoto M."/>
            <person name="Ono N."/>
            <person name="Saji S."/>
            <person name="Sakaguchi M."/>
            <person name="Sakai K."/>
            <person name="Shibata M."/>
            <person name="Shimokawa T."/>
            <person name="Song J."/>
            <person name="Takazaki Y."/>
            <person name="Terasawa K."/>
            <person name="Tsugane M."/>
            <person name="Tsuji K."/>
            <person name="Ueda S."/>
            <person name="Waki K."/>
            <person name="Yamagata H."/>
            <person name="Yamamoto M."/>
            <person name="Yamamoto S."/>
            <person name="Yamane H."/>
            <person name="Yoshiki S."/>
            <person name="Yoshihara R."/>
            <person name="Yukawa K."/>
            <person name="Zhong H."/>
            <person name="Yano M."/>
            <person name="Yuan Q."/>
            <person name="Ouyang S."/>
            <person name="Liu J."/>
            <person name="Jones K.M."/>
            <person name="Gansberger K."/>
            <person name="Moffat K."/>
            <person name="Hill J."/>
            <person name="Bera J."/>
            <person name="Fadrosh D."/>
            <person name="Jin S."/>
            <person name="Johri S."/>
            <person name="Kim M."/>
            <person name="Overton L."/>
            <person name="Reardon M."/>
            <person name="Tsitrin T."/>
            <person name="Vuong H."/>
            <person name="Weaver B."/>
            <person name="Ciecko A."/>
            <person name="Tallon L."/>
            <person name="Jackson J."/>
            <person name="Pai G."/>
            <person name="Aken S.V."/>
            <person name="Utterback T."/>
            <person name="Reidmuller S."/>
            <person name="Feldblyum T."/>
            <person name="Hsiao J."/>
            <person name="Zismann V."/>
            <person name="Iobst S."/>
            <person name="de Vazeille A.R."/>
            <person name="Buell C.R."/>
            <person name="Ying K."/>
            <person name="Li Y."/>
            <person name="Lu T."/>
            <person name="Huang Y."/>
            <person name="Zhao Q."/>
            <person name="Feng Q."/>
            <person name="Zhang L."/>
            <person name="Zhu J."/>
            <person name="Weng Q."/>
            <person name="Mu J."/>
            <person name="Lu Y."/>
            <person name="Fan D."/>
            <person name="Liu Y."/>
            <person name="Guan J."/>
            <person name="Zhang Y."/>
            <person name="Yu S."/>
            <person name="Liu X."/>
            <person name="Zhang Y."/>
            <person name="Hong G."/>
            <person name="Han B."/>
            <person name="Choisne N."/>
            <person name="Demange N."/>
            <person name="Orjeda G."/>
            <person name="Samain S."/>
            <person name="Cattolico L."/>
            <person name="Pelletier E."/>
            <person name="Couloux A."/>
            <person name="Segurens B."/>
            <person name="Wincker P."/>
            <person name="D'Hont A."/>
            <person name="Scarpelli C."/>
            <person name="Weissenbach J."/>
            <person name="Salanoubat M."/>
            <person name="Quetier F."/>
            <person name="Yu Y."/>
            <person name="Kim H.R."/>
            <person name="Rambo T."/>
            <person name="Currie J."/>
            <person name="Collura K."/>
            <person name="Luo M."/>
            <person name="Yang T."/>
            <person name="Ammiraju J.S.S."/>
            <person name="Engler F."/>
            <person name="Soderlund C."/>
            <person name="Wing R.A."/>
            <person name="Palmer L.E."/>
            <person name="de la Bastide M."/>
            <person name="Spiegel L."/>
            <person name="Nascimento L."/>
            <person name="Zutavern T."/>
            <person name="O'Shaughnessy A."/>
            <person name="Dike S."/>
            <person name="Dedhia N."/>
            <person name="Preston R."/>
            <person name="Balija V."/>
            <person name="McCombie W.R."/>
            <person name="Chow T."/>
            <person name="Chen H."/>
            <person name="Chung M."/>
            <person name="Chen C."/>
            <person name="Shaw J."/>
            <person name="Wu H."/>
            <person name="Hsiao K."/>
            <person name="Chao Y."/>
            <person name="Chu M."/>
            <person name="Cheng C."/>
            <person name="Hour A."/>
            <person name="Lee P."/>
            <person name="Lin S."/>
            <person name="Lin Y."/>
            <person name="Liou J."/>
            <person name="Liu S."/>
            <person name="Hsing Y."/>
            <person name="Raghuvanshi S."/>
            <person name="Mohanty A."/>
            <person name="Bharti A.K."/>
            <person name="Gaur A."/>
            <person name="Gupta V."/>
            <person name="Kumar D."/>
            <person name="Ravi V."/>
            <person name="Vij S."/>
            <person name="Kapur A."/>
            <person name="Khurana P."/>
            <person name="Khurana P."/>
            <person name="Khurana J.P."/>
            <person name="Tyagi A.K."/>
            <person name="Gaikwad K."/>
            <person name="Singh A."/>
            <person name="Dalal V."/>
            <person name="Srivastava S."/>
            <person name="Dixit A."/>
            <person name="Pal A.K."/>
            <person name="Ghazi I.A."/>
            <person name="Yadav M."/>
            <person name="Pandit A."/>
            <person name="Bhargava A."/>
            <person name="Sureshbabu K."/>
            <person name="Batra K."/>
            <person name="Sharma T.R."/>
            <person name="Mohapatra T."/>
            <person name="Singh N.K."/>
            <person name="Messing J."/>
            <person name="Nelson A.B."/>
            <person name="Fuks G."/>
            <person name="Kavchok S."/>
            <person name="Keizer G."/>
            <person name="Linton E."/>
            <person name="Llaca V."/>
            <person name="Song R."/>
            <person name="Tanyolac B."/>
            <person name="Young S."/>
            <person name="Ho-Il K."/>
            <person name="Hahn J.H."/>
            <person name="Sangsakoo G."/>
            <person name="Vanavichit A."/>
            <person name="de Mattos Luiz.A.T."/>
            <person name="Zimmer P.D."/>
            <person name="Malone G."/>
            <person name="Dellagostin O."/>
            <person name="de Oliveira A.C."/>
            <person name="Bevan M."/>
            <person name="Bancroft I."/>
            <person name="Minx P."/>
            <person name="Cordum H."/>
            <person name="Wilson R."/>
            <person name="Cheng Z."/>
            <person name="Jin W."/>
            <person name="Jiang J."/>
            <person name="Leong S.A."/>
            <person name="Iwama H."/>
            <person name="Gojobori T."/>
            <person name="Itoh T."/>
            <person name="Niimura Y."/>
            <person name="Fujii Y."/>
            <person name="Habara T."/>
            <person name="Sakai H."/>
            <person name="Sato Y."/>
            <person name="Wilson G."/>
            <person name="Kumar K."/>
            <person name="McCouch S."/>
            <person name="Juretic N."/>
            <person name="Hoen D."/>
            <person name="Wright S."/>
            <person name="Bruskiewich R."/>
            <person name="Bureau T."/>
            <person name="Miyao A."/>
            <person name="Hirochika H."/>
            <person name="Nishikawa T."/>
            <person name="Kadowaki K."/>
            <person name="Sugiura M."/>
            <person name="Burr B."/>
            <person name="Sasaki T."/>
        </authorList>
    </citation>
    <scope>NUCLEOTIDE SEQUENCE [LARGE SCALE GENOMIC DNA]</scope>
    <source>
        <strain evidence="4">cv. Nipponbare</strain>
    </source>
</reference>
<dbReference type="Proteomes" id="UP000059680">
    <property type="component" value="Chromosome 4"/>
</dbReference>
<dbReference type="GO" id="GO:0016114">
    <property type="term" value="P:terpenoid biosynthetic process"/>
    <property type="evidence" value="ECO:0007669"/>
    <property type="project" value="InterPro"/>
</dbReference>
<dbReference type="InterPro" id="IPR005630">
    <property type="entry name" value="Terpene_synthase_metal-bd"/>
</dbReference>
<proteinExistence type="predicted"/>
<reference evidence="3 4" key="2">
    <citation type="journal article" date="2013" name="Plant Cell Physiol.">
        <title>Rice Annotation Project Database (RAP-DB): an integrative and interactive database for rice genomics.</title>
        <authorList>
            <person name="Sakai H."/>
            <person name="Lee S.S."/>
            <person name="Tanaka T."/>
            <person name="Numa H."/>
            <person name="Kim J."/>
            <person name="Kawahara Y."/>
            <person name="Wakimoto H."/>
            <person name="Yang C.C."/>
            <person name="Iwamoto M."/>
            <person name="Abe T."/>
            <person name="Yamada Y."/>
            <person name="Muto A."/>
            <person name="Inokuchi H."/>
            <person name="Ikemura T."/>
            <person name="Matsumoto T."/>
            <person name="Sasaki T."/>
            <person name="Itoh T."/>
        </authorList>
    </citation>
    <scope>NUCLEOTIDE SEQUENCE [LARGE SCALE GENOMIC DNA]</scope>
    <source>
        <strain evidence="4">cv. Nipponbare</strain>
    </source>
</reference>
<dbReference type="EMBL" id="AP014960">
    <property type="protein sequence ID" value="BAS88665.1"/>
    <property type="molecule type" value="Genomic_DNA"/>
</dbReference>
<protein>
    <submittedName>
        <fullName evidence="3">Os04g0341500 protein</fullName>
    </submittedName>
</protein>
<dbReference type="PaxDb" id="39947-A0A0N7KIV4"/>
<dbReference type="SMR" id="A0A0N7KIV4"/>